<organism evidence="1 2">
    <name type="scientific">Meloidogyne enterolobii</name>
    <name type="common">Root-knot nematode worm</name>
    <name type="synonym">Meloidogyne mayaguensis</name>
    <dbReference type="NCBI Taxonomy" id="390850"/>
    <lineage>
        <taxon>Eukaryota</taxon>
        <taxon>Metazoa</taxon>
        <taxon>Ecdysozoa</taxon>
        <taxon>Nematoda</taxon>
        <taxon>Chromadorea</taxon>
        <taxon>Rhabditida</taxon>
        <taxon>Tylenchina</taxon>
        <taxon>Tylenchomorpha</taxon>
        <taxon>Tylenchoidea</taxon>
        <taxon>Meloidogynidae</taxon>
        <taxon>Meloidogyninae</taxon>
        <taxon>Meloidogyne</taxon>
    </lineage>
</organism>
<gene>
    <name evidence="1" type="ORF">MENTE1834_LOCUS2950</name>
</gene>
<dbReference type="EMBL" id="CAVMJV010000002">
    <property type="protein sequence ID" value="CAK5015239.1"/>
    <property type="molecule type" value="Genomic_DNA"/>
</dbReference>
<name>A0ACB0XSE2_MELEN</name>
<keyword evidence="2" id="KW-1185">Reference proteome</keyword>
<protein>
    <submittedName>
        <fullName evidence="1">Uncharacterized protein</fullName>
    </submittedName>
</protein>
<accession>A0ACB0XSE2</accession>
<evidence type="ECO:0000313" key="1">
    <source>
        <dbReference type="EMBL" id="CAK5015239.1"/>
    </source>
</evidence>
<proteinExistence type="predicted"/>
<reference evidence="1" key="1">
    <citation type="submission" date="2023-11" db="EMBL/GenBank/DDBJ databases">
        <authorList>
            <person name="Poullet M."/>
        </authorList>
    </citation>
    <scope>NUCLEOTIDE SEQUENCE</scope>
    <source>
        <strain evidence="1">E1834</strain>
    </source>
</reference>
<comment type="caution">
    <text evidence="1">The sequence shown here is derived from an EMBL/GenBank/DDBJ whole genome shotgun (WGS) entry which is preliminary data.</text>
</comment>
<evidence type="ECO:0000313" key="2">
    <source>
        <dbReference type="Proteomes" id="UP001497535"/>
    </source>
</evidence>
<sequence>MPFSEFGMVPDILFNPHGFPSRMTIGMMIESMAGKAAATHGDTFDASPFVFNEQNTAIEHFGKMLSRAGYNHYGEETMYSGVDGREMKVQIFFGIVYYQRLRHMISDKFQFTLQPVKGRKRGGGVRFGEMERDSLIAHGTAFCLQDRLLNCSDKEEAHVCGRCGSIVSVSQLKPHMAMLKYGAIEDDFQKFTQIHCSLCKKDDQVFQVQIPRVFRYLCAELSAVNVKIQLSIAHPRDIKH</sequence>
<dbReference type="Proteomes" id="UP001497535">
    <property type="component" value="Unassembled WGS sequence"/>
</dbReference>